<keyword evidence="4" id="KW-1185">Reference proteome</keyword>
<reference evidence="3 4" key="1">
    <citation type="journal article" date="2011" name="Stand. Genomic Sci.">
        <title>Complete genome sequence of 'Thioalkalivibrio sulfidophilus' HL-EbGr7.</title>
        <authorList>
            <person name="Muyzer G."/>
            <person name="Sorokin D.Y."/>
            <person name="Mavromatis K."/>
            <person name="Lapidus A."/>
            <person name="Clum A."/>
            <person name="Ivanova N."/>
            <person name="Pati A."/>
            <person name="d'Haeseleer P."/>
            <person name="Woyke T."/>
            <person name="Kyrpides N.C."/>
        </authorList>
    </citation>
    <scope>NUCLEOTIDE SEQUENCE [LARGE SCALE GENOMIC DNA]</scope>
    <source>
        <strain evidence="3 4">HL-EbGR7</strain>
    </source>
</reference>
<dbReference type="KEGG" id="tgr:Tgr7_2683"/>
<dbReference type="PANTHER" id="PTHR11060">
    <property type="entry name" value="PROTEIN MEMO1"/>
    <property type="match status" value="1"/>
</dbReference>
<organism evidence="3 4">
    <name type="scientific">Thioalkalivibrio sulfidiphilus (strain HL-EbGR7)</name>
    <dbReference type="NCBI Taxonomy" id="396588"/>
    <lineage>
        <taxon>Bacteria</taxon>
        <taxon>Pseudomonadati</taxon>
        <taxon>Pseudomonadota</taxon>
        <taxon>Gammaproteobacteria</taxon>
        <taxon>Chromatiales</taxon>
        <taxon>Ectothiorhodospiraceae</taxon>
        <taxon>Thioalkalivibrio</taxon>
    </lineage>
</organism>
<sequence length="274" mass="29408">MIRMEARSLQGAVRPAAVAGHFYPADAGLLRTVVEGLLSDFAEAEPPARPPKALIVPHAGYVYSGAVAARAYNRLRGANGIRRVVLVGPAHRVGFYGIAAPEAAWFETPLGRVPVDQPAVEQACELSSVFRYDAAHAPEHCLEVQLPFLQRTLSEDFTLVPLVVGGATTNDMARTLEAVWGGPETLVVISSDLSHHLDYDAARIVDERTSRAIETLDEEGIEAGMACGRVPIQGLLRLARQRGLAAERLDLRCSGDTAGPRDRVVGYGAYAFGD</sequence>
<dbReference type="NCBIfam" id="TIGR04336">
    <property type="entry name" value="AmmeMemoSam_B"/>
    <property type="match status" value="1"/>
</dbReference>
<dbReference type="CDD" id="cd07361">
    <property type="entry name" value="MEMO_like"/>
    <property type="match status" value="1"/>
</dbReference>
<dbReference type="InterPro" id="IPR002737">
    <property type="entry name" value="MEMO1_fam"/>
</dbReference>
<dbReference type="PANTHER" id="PTHR11060:SF0">
    <property type="entry name" value="PROTEIN MEMO1"/>
    <property type="match status" value="1"/>
</dbReference>
<dbReference type="Gene3D" id="3.40.830.10">
    <property type="entry name" value="LigB-like"/>
    <property type="match status" value="1"/>
</dbReference>
<proteinExistence type="inferred from homology"/>
<gene>
    <name evidence="3" type="ordered locus">Tgr7_2683</name>
</gene>
<comment type="similarity">
    <text evidence="1 2">Belongs to the MEMO1 family.</text>
</comment>
<dbReference type="EMBL" id="CP001339">
    <property type="protein sequence ID" value="ACL73758.1"/>
    <property type="molecule type" value="Genomic_DNA"/>
</dbReference>
<dbReference type="AlphaFoldDB" id="B8GMU3"/>
<dbReference type="Pfam" id="PF01875">
    <property type="entry name" value="Memo"/>
    <property type="match status" value="1"/>
</dbReference>
<dbReference type="STRING" id="396588.Tgr7_2683"/>
<dbReference type="HAMAP" id="MF_00055">
    <property type="entry name" value="MEMO1"/>
    <property type="match status" value="1"/>
</dbReference>
<dbReference type="RefSeq" id="WP_012639233.1">
    <property type="nucleotide sequence ID" value="NC_011901.1"/>
</dbReference>
<evidence type="ECO:0000313" key="4">
    <source>
        <dbReference type="Proteomes" id="UP000002383"/>
    </source>
</evidence>
<dbReference type="Proteomes" id="UP000002383">
    <property type="component" value="Chromosome"/>
</dbReference>
<accession>B8GMU3</accession>
<dbReference type="HOGENOM" id="CLU_038085_2_0_6"/>
<evidence type="ECO:0000256" key="2">
    <source>
        <dbReference type="HAMAP-Rule" id="MF_00055"/>
    </source>
</evidence>
<evidence type="ECO:0000313" key="3">
    <source>
        <dbReference type="EMBL" id="ACL73758.1"/>
    </source>
</evidence>
<dbReference type="eggNOG" id="COG1355">
    <property type="taxonomic scope" value="Bacteria"/>
</dbReference>
<name>B8GMU3_THISH</name>
<evidence type="ECO:0000256" key="1">
    <source>
        <dbReference type="ARBA" id="ARBA00006315"/>
    </source>
</evidence>
<protein>
    <recommendedName>
        <fullName evidence="2">MEMO1 family protein Tgr7_2683</fullName>
    </recommendedName>
</protein>